<evidence type="ECO:0000259" key="4">
    <source>
        <dbReference type="Pfam" id="PF01576"/>
    </source>
</evidence>
<dbReference type="Proteomes" id="UP000265200">
    <property type="component" value="Chromosome 6"/>
</dbReference>
<feature type="compositionally biased region" description="Acidic residues" evidence="3">
    <location>
        <begin position="1096"/>
        <end position="1107"/>
    </location>
</feature>
<evidence type="ECO:0000256" key="1">
    <source>
        <dbReference type="ARBA" id="ARBA00023054"/>
    </source>
</evidence>
<dbReference type="Pfam" id="PF01576">
    <property type="entry name" value="Myosin_tail_1"/>
    <property type="match status" value="1"/>
</dbReference>
<dbReference type="PANTHER" id="PTHR46349">
    <property type="entry name" value="CINGULIN-LIKE PROTEIN 1-RELATED"/>
    <property type="match status" value="1"/>
</dbReference>
<feature type="compositionally biased region" description="Polar residues" evidence="3">
    <location>
        <begin position="127"/>
        <end position="137"/>
    </location>
</feature>
<evidence type="ECO:0000256" key="2">
    <source>
        <dbReference type="SAM" id="Coils"/>
    </source>
</evidence>
<dbReference type="PANTHER" id="PTHR46349:SF2">
    <property type="entry name" value="CINGULIN-LIKE PROTEIN 1"/>
    <property type="match status" value="1"/>
</dbReference>
<evidence type="ECO:0000313" key="6">
    <source>
        <dbReference type="Proteomes" id="UP000265200"/>
    </source>
</evidence>
<keyword evidence="1 2" id="KW-0175">Coiled coil</keyword>
<protein>
    <recommendedName>
        <fullName evidence="4">Myosin tail domain-containing protein</fullName>
    </recommendedName>
</protein>
<evidence type="ECO:0000313" key="5">
    <source>
        <dbReference type="Ensembl" id="ENSORLP00015023848.1"/>
    </source>
</evidence>
<reference evidence="5" key="4">
    <citation type="submission" date="2025-09" db="UniProtKB">
        <authorList>
            <consortium name="Ensembl"/>
        </authorList>
    </citation>
    <scope>IDENTIFICATION</scope>
    <source>
        <strain evidence="5">HSOK</strain>
    </source>
</reference>
<feature type="region of interest" description="Disordered" evidence="3">
    <location>
        <begin position="1"/>
        <end position="73"/>
    </location>
</feature>
<feature type="region of interest" description="Disordered" evidence="3">
    <location>
        <begin position="114"/>
        <end position="137"/>
    </location>
</feature>
<organism evidence="5 6">
    <name type="scientific">Oryzias latipes</name>
    <name type="common">Japanese rice fish</name>
    <name type="synonym">Japanese killifish</name>
    <dbReference type="NCBI Taxonomy" id="8090"/>
    <lineage>
        <taxon>Eukaryota</taxon>
        <taxon>Metazoa</taxon>
        <taxon>Chordata</taxon>
        <taxon>Craniata</taxon>
        <taxon>Vertebrata</taxon>
        <taxon>Euteleostomi</taxon>
        <taxon>Actinopterygii</taxon>
        <taxon>Neopterygii</taxon>
        <taxon>Teleostei</taxon>
        <taxon>Neoteleostei</taxon>
        <taxon>Acanthomorphata</taxon>
        <taxon>Ovalentaria</taxon>
        <taxon>Atherinomorphae</taxon>
        <taxon>Beloniformes</taxon>
        <taxon>Adrianichthyidae</taxon>
        <taxon>Oryziinae</taxon>
        <taxon>Oryzias</taxon>
    </lineage>
</organism>
<accession>A0A3P9IVE9</accession>
<reference evidence="5 6" key="2">
    <citation type="submission" date="2017-04" db="EMBL/GenBank/DDBJ databases">
        <title>CpG methylation of centromeres and impact of large insertions on vertebrate speciation.</title>
        <authorList>
            <person name="Ichikawa K."/>
            <person name="Yoshimura J."/>
            <person name="Morishita S."/>
        </authorList>
    </citation>
    <scope>NUCLEOTIDE SEQUENCE</scope>
    <source>
        <strain evidence="5 6">HSOK</strain>
    </source>
</reference>
<feature type="region of interest" description="Disordered" evidence="3">
    <location>
        <begin position="1067"/>
        <end position="1107"/>
    </location>
</feature>
<feature type="domain" description="Myosin tail" evidence="4">
    <location>
        <begin position="832"/>
        <end position="1079"/>
    </location>
</feature>
<sequence>MTKRGVNASQSGTEGSCPGAEAGLSDRTDEDDSPSVLDAGCRRMEAHRLNGSSDPRMQKASPLPHSARKSQENLFGVKVQVQGIKGQPYVVLNSSGHENHKDVSVITHQAGYNPGMVRRSVDGRWSPSETKTSTNSSALHYQKHPEILRPYDPENNNLDHITPQIDPRKAGFSAETTRSALVDRPRIPLPVGSPADDLSEVIQSEIPPSGGLVPAQSPSSVETDSIMSVGRLISQFNSNLRRGRGPRNKVDPEALRRSRSVDNSRTSDSSSSSPSSSRSSSLKGIRGETTAGMYPPGSARARLLSRESPLTSTLEESRPNPMLSKDTVSQQTAKVFHRAETLSVSKPRLDQSVESEQRDAPVTPDLLRGQQELSADPPEDATKLILFTYLKNGTTDDDFTVQRKVNLLLKRVDKLKWRTAESTEDEERGYEAEVKLLQDKQASLEKEVSQLKKKVEIEIKNEMTLAKAFEKARTEKKKLHEELVKSQAEIRNLRDKLAVVEAELQSTKNQLTEMKTEKERTKAEMKDLQQQLSDMHDELDQAKKADVIHTEKEVLLKDLAQLRIDFQVMLQMKEEQEEVLHHVERELKDLKGAFKEETETHDKYIAALKDEYEVELRNLLKDLELATERNSLLGQEKVEAEQERGVVKVQMKDLSQERDQLKGKVRDLASKVDQLSQAIQESKTTERVMEQRAKQLEREKQQMEEMLMDVRRNEEEMCQSNKSLLSRLEDVQGKLTKLNHEHRELKEKLKEERKQIEELWKKKAELEDERRLQDRAMEQLQRKMNNIMEECEASTDVLQNQVDEARERSQRELAELRRQLQEKGAELQKARQAAKKLQEELLPLEDDLQRCRKEQQEAQLRGRQLEQRVEELEERNTAVLEERERQIKLMEGRMSHLEEDLNDERSSADRLMERLDKTKEQMDQLRNELLQERTIRQDLECDKMSLERQNKDLKGRLAHLEGSQKNNQDSVISKLNGRIQELEERLQGEEKENNNIQQANRKLERKVKELKMQADEERINLQSQTDQLTQRLKTAKRQMDEADEEIERLEHAKKKLQRDLDEQIEANEQLHGQLSALRNERRRKKKSASIIKVMEDDATDADDLGSD</sequence>
<proteinExistence type="predicted"/>
<dbReference type="GO" id="GO:0016459">
    <property type="term" value="C:myosin complex"/>
    <property type="evidence" value="ECO:0007669"/>
    <property type="project" value="InterPro"/>
</dbReference>
<feature type="region of interest" description="Disordered" evidence="3">
    <location>
        <begin position="237"/>
        <end position="377"/>
    </location>
</feature>
<reference evidence="5" key="3">
    <citation type="submission" date="2025-08" db="UniProtKB">
        <authorList>
            <consortium name="Ensembl"/>
        </authorList>
    </citation>
    <scope>IDENTIFICATION</scope>
    <source>
        <strain evidence="5">HSOK</strain>
    </source>
</reference>
<evidence type="ECO:0000256" key="3">
    <source>
        <dbReference type="SAM" id="MobiDB-lite"/>
    </source>
</evidence>
<feature type="compositionally biased region" description="Basic and acidic residues" evidence="3">
    <location>
        <begin position="347"/>
        <end position="359"/>
    </location>
</feature>
<reference key="1">
    <citation type="journal article" date="2007" name="Nature">
        <title>The medaka draft genome and insights into vertebrate genome evolution.</title>
        <authorList>
            <person name="Kasahara M."/>
            <person name="Naruse K."/>
            <person name="Sasaki S."/>
            <person name="Nakatani Y."/>
            <person name="Qu W."/>
            <person name="Ahsan B."/>
            <person name="Yamada T."/>
            <person name="Nagayasu Y."/>
            <person name="Doi K."/>
            <person name="Kasai Y."/>
            <person name="Jindo T."/>
            <person name="Kobayashi D."/>
            <person name="Shimada A."/>
            <person name="Toyoda A."/>
            <person name="Kuroki Y."/>
            <person name="Fujiyama A."/>
            <person name="Sasaki T."/>
            <person name="Shimizu A."/>
            <person name="Asakawa S."/>
            <person name="Shimizu N."/>
            <person name="Hashimoto S."/>
            <person name="Yang J."/>
            <person name="Lee Y."/>
            <person name="Matsushima K."/>
            <person name="Sugano S."/>
            <person name="Sakaizumi M."/>
            <person name="Narita T."/>
            <person name="Ohishi K."/>
            <person name="Haga S."/>
            <person name="Ohta F."/>
            <person name="Nomoto H."/>
            <person name="Nogata K."/>
            <person name="Morishita T."/>
            <person name="Endo T."/>
            <person name="Shin-I T."/>
            <person name="Takeda H."/>
            <person name="Morishita S."/>
            <person name="Kohara Y."/>
        </authorList>
    </citation>
    <scope>NUCLEOTIDE SEQUENCE [LARGE SCALE GENOMIC DNA]</scope>
    <source>
        <strain>Hd-rR</strain>
    </source>
</reference>
<dbReference type="Ensembl" id="ENSORLT00015009452.1">
    <property type="protein sequence ID" value="ENSORLP00015023848.1"/>
    <property type="gene ID" value="ENSORLG00015004071.1"/>
</dbReference>
<dbReference type="AlphaFoldDB" id="A0A3P9IVE9"/>
<dbReference type="Gene3D" id="1.10.287.1490">
    <property type="match status" value="2"/>
</dbReference>
<name>A0A3P9IVE9_ORYLA</name>
<feature type="compositionally biased region" description="Low complexity" evidence="3">
    <location>
        <begin position="263"/>
        <end position="281"/>
    </location>
</feature>
<feature type="compositionally biased region" description="Basic and acidic residues" evidence="3">
    <location>
        <begin position="248"/>
        <end position="262"/>
    </location>
</feature>
<feature type="coiled-coil region" evidence="2">
    <location>
        <begin position="420"/>
        <end position="545"/>
    </location>
</feature>
<dbReference type="InterPro" id="IPR002928">
    <property type="entry name" value="Myosin_tail"/>
</dbReference>